<gene>
    <name evidence="1" type="ORF">J0S82_012656</name>
</gene>
<sequence>MWDETGPFPDGEFKTSLNSLTFPQPTWTVSVQAAEEEEAGLLVEGVSLKRQVEGKQDSIPRKAYLVLPPGATASSAVQPSLQISAALLQCCPSRATCDHLQLPPRVEPHPPLTWCATSSRLPLGLNKEKATFSSSVKMVKPSGKKLD</sequence>
<proteinExistence type="predicted"/>
<accession>A0A8J6DW73</accession>
<keyword evidence="2" id="KW-1185">Reference proteome</keyword>
<evidence type="ECO:0000313" key="2">
    <source>
        <dbReference type="Proteomes" id="UP000700334"/>
    </source>
</evidence>
<comment type="caution">
    <text evidence="1">The sequence shown here is derived from an EMBL/GenBank/DDBJ whole genome shotgun (WGS) entry which is preliminary data.</text>
</comment>
<dbReference type="EMBL" id="JAGFMF010011418">
    <property type="protein sequence ID" value="KAG8523071.1"/>
    <property type="molecule type" value="Genomic_DNA"/>
</dbReference>
<organism evidence="1 2">
    <name type="scientific">Galemys pyrenaicus</name>
    <name type="common">Iberian desman</name>
    <name type="synonym">Pyrenean desman</name>
    <dbReference type="NCBI Taxonomy" id="202257"/>
    <lineage>
        <taxon>Eukaryota</taxon>
        <taxon>Metazoa</taxon>
        <taxon>Chordata</taxon>
        <taxon>Craniata</taxon>
        <taxon>Vertebrata</taxon>
        <taxon>Euteleostomi</taxon>
        <taxon>Mammalia</taxon>
        <taxon>Eutheria</taxon>
        <taxon>Laurasiatheria</taxon>
        <taxon>Eulipotyphla</taxon>
        <taxon>Talpidae</taxon>
        <taxon>Galemys</taxon>
    </lineage>
</organism>
<name>A0A8J6DW73_GALPY</name>
<dbReference type="Proteomes" id="UP000700334">
    <property type="component" value="Unassembled WGS sequence"/>
</dbReference>
<evidence type="ECO:0000313" key="1">
    <source>
        <dbReference type="EMBL" id="KAG8523071.1"/>
    </source>
</evidence>
<dbReference type="AlphaFoldDB" id="A0A8J6DW73"/>
<reference evidence="1" key="1">
    <citation type="journal article" date="2021" name="Evol. Appl.">
        <title>The genome of the Pyrenean desman and the effects of bottlenecks and inbreeding on the genomic landscape of an endangered species.</title>
        <authorList>
            <person name="Escoda L."/>
            <person name="Castresana J."/>
        </authorList>
    </citation>
    <scope>NUCLEOTIDE SEQUENCE</scope>
    <source>
        <strain evidence="1">IBE-C5619</strain>
    </source>
</reference>
<protein>
    <submittedName>
        <fullName evidence="1">Uncharacterized protein</fullName>
    </submittedName>
</protein>